<keyword evidence="5 10" id="KW-0067">ATP-binding</keyword>
<evidence type="ECO:0000256" key="3">
    <source>
        <dbReference type="ARBA" id="ARBA00022618"/>
    </source>
</evidence>
<dbReference type="Pfam" id="PF02875">
    <property type="entry name" value="Mur_ligase_C"/>
    <property type="match status" value="1"/>
</dbReference>
<keyword evidence="3 10" id="KW-0132">Cell division</keyword>
<evidence type="ECO:0000256" key="2">
    <source>
        <dbReference type="ARBA" id="ARBA00022598"/>
    </source>
</evidence>
<comment type="caution">
    <text evidence="15">The sequence shown here is derived from an EMBL/GenBank/DDBJ whole genome shotgun (WGS) entry which is preliminary data.</text>
</comment>
<dbReference type="InterPro" id="IPR004101">
    <property type="entry name" value="Mur_ligase_C"/>
</dbReference>
<evidence type="ECO:0000256" key="11">
    <source>
        <dbReference type="RuleBase" id="RU004136"/>
    </source>
</evidence>
<comment type="catalytic activity">
    <reaction evidence="10 11">
        <text>D-alanyl-D-alanine + UDP-N-acetyl-alpha-D-muramoyl-L-alanyl-gamma-D-glutamyl-meso-2,6-diaminopimelate + ATP = UDP-N-acetyl-alpha-D-muramoyl-L-alanyl-gamma-D-glutamyl-meso-2,6-diaminopimeloyl-D-alanyl-D-alanine + ADP + phosphate + H(+)</text>
        <dbReference type="Rhea" id="RHEA:28374"/>
        <dbReference type="ChEBI" id="CHEBI:15378"/>
        <dbReference type="ChEBI" id="CHEBI:30616"/>
        <dbReference type="ChEBI" id="CHEBI:43474"/>
        <dbReference type="ChEBI" id="CHEBI:57822"/>
        <dbReference type="ChEBI" id="CHEBI:61386"/>
        <dbReference type="ChEBI" id="CHEBI:83905"/>
        <dbReference type="ChEBI" id="CHEBI:456216"/>
        <dbReference type="EC" id="6.3.2.10"/>
    </reaction>
</comment>
<gene>
    <name evidence="10 15" type="primary">murF</name>
    <name evidence="15" type="ORF">ACFSCS_00430</name>
</gene>
<dbReference type="EC" id="6.3.2.10" evidence="10 11"/>
<dbReference type="SUPFAM" id="SSF53244">
    <property type="entry name" value="MurD-like peptide ligases, peptide-binding domain"/>
    <property type="match status" value="1"/>
</dbReference>
<evidence type="ECO:0000256" key="4">
    <source>
        <dbReference type="ARBA" id="ARBA00022741"/>
    </source>
</evidence>
<keyword evidence="9 10" id="KW-0961">Cell wall biogenesis/degradation</keyword>
<reference evidence="16" key="1">
    <citation type="journal article" date="2019" name="Int. J. Syst. Evol. Microbiol.">
        <title>The Global Catalogue of Microorganisms (GCM) 10K type strain sequencing project: providing services to taxonomists for standard genome sequencing and annotation.</title>
        <authorList>
            <consortium name="The Broad Institute Genomics Platform"/>
            <consortium name="The Broad Institute Genome Sequencing Center for Infectious Disease"/>
            <person name="Wu L."/>
            <person name="Ma J."/>
        </authorList>
    </citation>
    <scope>NUCLEOTIDE SEQUENCE [LARGE SCALE GENOMIC DNA]</scope>
    <source>
        <strain evidence="16">CAIM 431</strain>
    </source>
</reference>
<protein>
    <recommendedName>
        <fullName evidence="10 11">UDP-N-acetylmuramoyl-tripeptide--D-alanyl-D-alanine ligase</fullName>
        <ecNumber evidence="10 11">6.3.2.10</ecNumber>
    </recommendedName>
    <alternativeName>
        <fullName evidence="10">D-alanyl-D-alanine-adding enzyme</fullName>
    </alternativeName>
</protein>
<dbReference type="PANTHER" id="PTHR43024:SF1">
    <property type="entry name" value="UDP-N-ACETYLMURAMOYL-TRIPEPTIDE--D-ALANYL-D-ALANINE LIGASE"/>
    <property type="match status" value="1"/>
</dbReference>
<dbReference type="Gene3D" id="3.40.1390.10">
    <property type="entry name" value="MurE/MurF, N-terminal domain"/>
    <property type="match status" value="1"/>
</dbReference>
<evidence type="ECO:0000256" key="5">
    <source>
        <dbReference type="ARBA" id="ARBA00022840"/>
    </source>
</evidence>
<organism evidence="15 16">
    <name type="scientific">Luteococcus peritonei</name>
    <dbReference type="NCBI Taxonomy" id="88874"/>
    <lineage>
        <taxon>Bacteria</taxon>
        <taxon>Bacillati</taxon>
        <taxon>Actinomycetota</taxon>
        <taxon>Actinomycetes</taxon>
        <taxon>Propionibacteriales</taxon>
        <taxon>Propionibacteriaceae</taxon>
        <taxon>Luteococcus</taxon>
    </lineage>
</organism>
<comment type="similarity">
    <text evidence="10">Belongs to the MurCDEF family. MurF subfamily.</text>
</comment>
<feature type="domain" description="Mur ligase N-terminal catalytic" evidence="12">
    <location>
        <begin position="29"/>
        <end position="76"/>
    </location>
</feature>
<feature type="binding site" evidence="10">
    <location>
        <begin position="112"/>
        <end position="118"/>
    </location>
    <ligand>
        <name>ATP</name>
        <dbReference type="ChEBI" id="CHEBI:30616"/>
    </ligand>
</feature>
<dbReference type="SUPFAM" id="SSF53623">
    <property type="entry name" value="MurD-like peptide ligases, catalytic domain"/>
    <property type="match status" value="1"/>
</dbReference>
<comment type="pathway">
    <text evidence="10 11">Cell wall biogenesis; peptidoglycan biosynthesis.</text>
</comment>
<dbReference type="InterPro" id="IPR000713">
    <property type="entry name" value="Mur_ligase_N"/>
</dbReference>
<keyword evidence="4 10" id="KW-0547">Nucleotide-binding</keyword>
<keyword evidence="16" id="KW-1185">Reference proteome</keyword>
<dbReference type="NCBIfam" id="TIGR01143">
    <property type="entry name" value="murF"/>
    <property type="match status" value="1"/>
</dbReference>
<comment type="subcellular location">
    <subcellularLocation>
        <location evidence="10 11">Cytoplasm</location>
    </subcellularLocation>
</comment>
<accession>A0ABW4RQV6</accession>
<evidence type="ECO:0000256" key="1">
    <source>
        <dbReference type="ARBA" id="ARBA00022490"/>
    </source>
</evidence>
<comment type="function">
    <text evidence="10 11">Involved in cell wall formation. Catalyzes the final step in the synthesis of UDP-N-acetylmuramoyl-pentapeptide, the precursor of murein.</text>
</comment>
<name>A0ABW4RQV6_9ACTN</name>
<dbReference type="InterPro" id="IPR036615">
    <property type="entry name" value="Mur_ligase_C_dom_sf"/>
</dbReference>
<evidence type="ECO:0000256" key="9">
    <source>
        <dbReference type="ARBA" id="ARBA00023316"/>
    </source>
</evidence>
<evidence type="ECO:0000259" key="13">
    <source>
        <dbReference type="Pfam" id="PF02875"/>
    </source>
</evidence>
<evidence type="ECO:0000256" key="7">
    <source>
        <dbReference type="ARBA" id="ARBA00022984"/>
    </source>
</evidence>
<sequence>MRSTESAELARLAGGRLEGDGQVLVGPDVVIDARRATPGSLFVAIDGERVDGHDFTGQAAANGAAAVLGSRTTESELPHVVVEDPVAGLSELARSLVAREQQRGMVTLAVTGSSGKTSTKDLLAQLLEAVGPTVSPVGSFNNEIGVPLTACGIDERTAFLVSEMGARGLGHVAWLCSITRPDVAMVLNVGTAHLGEFGSRETIAQAKGEIIEALPAEGWAVLNADDRMVAGMAPRTAGRLAWWTRTDWAGRQGTAPAGELHVSAVDVAPNDLQQYGFTLVVRRDGEEQRFAVQLQQLGSHQVSNALAAFTAALCAGGEPAVLAEALNAATARSPWRMEMTVRPDGLAVLNDAYNANPDSMRAALETFARIARARRAADPDVRTVAVLGDMLELGEGSDELHRALGREAAGHGLELVAVGGEAEQMVAGAREAGGRAVAMDRDQVAQALALSGGDAVLLKASRGIGLEVVAEQLLASDAPQTAPTSGDAQ</sequence>
<feature type="domain" description="Mur ligase central" evidence="14">
    <location>
        <begin position="110"/>
        <end position="312"/>
    </location>
</feature>
<dbReference type="InterPro" id="IPR035911">
    <property type="entry name" value="MurE/MurF_N"/>
</dbReference>
<dbReference type="Proteomes" id="UP001597326">
    <property type="component" value="Unassembled WGS sequence"/>
</dbReference>
<feature type="domain" description="Mur ligase C-terminal" evidence="13">
    <location>
        <begin position="336"/>
        <end position="462"/>
    </location>
</feature>
<evidence type="ECO:0000256" key="6">
    <source>
        <dbReference type="ARBA" id="ARBA00022960"/>
    </source>
</evidence>
<dbReference type="HAMAP" id="MF_02019">
    <property type="entry name" value="MurF"/>
    <property type="match status" value="1"/>
</dbReference>
<dbReference type="Gene3D" id="3.40.1190.10">
    <property type="entry name" value="Mur-like, catalytic domain"/>
    <property type="match status" value="1"/>
</dbReference>
<dbReference type="Pfam" id="PF08245">
    <property type="entry name" value="Mur_ligase_M"/>
    <property type="match status" value="1"/>
</dbReference>
<dbReference type="RefSeq" id="WP_343871719.1">
    <property type="nucleotide sequence ID" value="NZ_BAAAIX010000001.1"/>
</dbReference>
<evidence type="ECO:0000256" key="10">
    <source>
        <dbReference type="HAMAP-Rule" id="MF_02019"/>
    </source>
</evidence>
<evidence type="ECO:0000313" key="15">
    <source>
        <dbReference type="EMBL" id="MFD1888655.1"/>
    </source>
</evidence>
<dbReference type="InterPro" id="IPR005863">
    <property type="entry name" value="UDP-N-AcMur_synth"/>
</dbReference>
<dbReference type="GO" id="GO:0047480">
    <property type="term" value="F:UDP-N-acetylmuramoyl-tripeptide-D-alanyl-D-alanine ligase activity"/>
    <property type="evidence" value="ECO:0007669"/>
    <property type="project" value="UniProtKB-EC"/>
</dbReference>
<dbReference type="SUPFAM" id="SSF63418">
    <property type="entry name" value="MurE/MurF N-terminal domain"/>
    <property type="match status" value="1"/>
</dbReference>
<evidence type="ECO:0000259" key="14">
    <source>
        <dbReference type="Pfam" id="PF08245"/>
    </source>
</evidence>
<dbReference type="EMBL" id="JBHUFZ010000001">
    <property type="protein sequence ID" value="MFD1888655.1"/>
    <property type="molecule type" value="Genomic_DNA"/>
</dbReference>
<dbReference type="Gene3D" id="3.90.190.20">
    <property type="entry name" value="Mur ligase, C-terminal domain"/>
    <property type="match status" value="1"/>
</dbReference>
<evidence type="ECO:0000259" key="12">
    <source>
        <dbReference type="Pfam" id="PF01225"/>
    </source>
</evidence>
<keyword evidence="8 10" id="KW-0131">Cell cycle</keyword>
<dbReference type="InterPro" id="IPR036565">
    <property type="entry name" value="Mur-like_cat_sf"/>
</dbReference>
<dbReference type="InterPro" id="IPR013221">
    <property type="entry name" value="Mur_ligase_cen"/>
</dbReference>
<dbReference type="PANTHER" id="PTHR43024">
    <property type="entry name" value="UDP-N-ACETYLMURAMOYL-TRIPEPTIDE--D-ALANYL-D-ALANINE LIGASE"/>
    <property type="match status" value="1"/>
</dbReference>
<keyword evidence="2 10" id="KW-0436">Ligase</keyword>
<evidence type="ECO:0000313" key="16">
    <source>
        <dbReference type="Proteomes" id="UP001597326"/>
    </source>
</evidence>
<proteinExistence type="inferred from homology"/>
<evidence type="ECO:0000256" key="8">
    <source>
        <dbReference type="ARBA" id="ARBA00023306"/>
    </source>
</evidence>
<keyword evidence="6 10" id="KW-0133">Cell shape</keyword>
<keyword evidence="7 10" id="KW-0573">Peptidoglycan synthesis</keyword>
<keyword evidence="1 10" id="KW-0963">Cytoplasm</keyword>
<dbReference type="InterPro" id="IPR051046">
    <property type="entry name" value="MurCDEF_CellWall_CoF430Synth"/>
</dbReference>
<dbReference type="Pfam" id="PF01225">
    <property type="entry name" value="Mur_ligase"/>
    <property type="match status" value="1"/>
</dbReference>